<dbReference type="EMBL" id="SJPO01000007">
    <property type="protein sequence ID" value="TWT75505.1"/>
    <property type="molecule type" value="Genomic_DNA"/>
</dbReference>
<name>A0A5C5YKQ9_9BACT</name>
<accession>A0A5C5YKQ9</accession>
<protein>
    <submittedName>
        <fullName evidence="2">Helix-turn-helix domain protein</fullName>
    </submittedName>
</protein>
<dbReference type="OrthoDB" id="282724at2"/>
<dbReference type="AlphaFoldDB" id="A0A5C5YKQ9"/>
<proteinExistence type="predicted"/>
<dbReference type="Proteomes" id="UP000318478">
    <property type="component" value="Unassembled WGS sequence"/>
</dbReference>
<dbReference type="RefSeq" id="WP_146588324.1">
    <property type="nucleotide sequence ID" value="NZ_SJPO01000007.1"/>
</dbReference>
<gene>
    <name evidence="2" type="ORF">Pla123a_30140</name>
</gene>
<feature type="domain" description="Helix-turn-helix" evidence="1">
    <location>
        <begin position="40"/>
        <end position="85"/>
    </location>
</feature>
<comment type="caution">
    <text evidence="2">The sequence shown here is derived from an EMBL/GenBank/DDBJ whole genome shotgun (WGS) entry which is preliminary data.</text>
</comment>
<organism evidence="2 3">
    <name type="scientific">Posidoniimonas polymericola</name>
    <dbReference type="NCBI Taxonomy" id="2528002"/>
    <lineage>
        <taxon>Bacteria</taxon>
        <taxon>Pseudomonadati</taxon>
        <taxon>Planctomycetota</taxon>
        <taxon>Planctomycetia</taxon>
        <taxon>Pirellulales</taxon>
        <taxon>Lacipirellulaceae</taxon>
        <taxon>Posidoniimonas</taxon>
    </lineage>
</organism>
<dbReference type="InterPro" id="IPR041657">
    <property type="entry name" value="HTH_17"/>
</dbReference>
<reference evidence="2 3" key="1">
    <citation type="submission" date="2019-02" db="EMBL/GenBank/DDBJ databases">
        <title>Deep-cultivation of Planctomycetes and their phenomic and genomic characterization uncovers novel biology.</title>
        <authorList>
            <person name="Wiegand S."/>
            <person name="Jogler M."/>
            <person name="Boedeker C."/>
            <person name="Pinto D."/>
            <person name="Vollmers J."/>
            <person name="Rivas-Marin E."/>
            <person name="Kohn T."/>
            <person name="Peeters S.H."/>
            <person name="Heuer A."/>
            <person name="Rast P."/>
            <person name="Oberbeckmann S."/>
            <person name="Bunk B."/>
            <person name="Jeske O."/>
            <person name="Meyerdierks A."/>
            <person name="Storesund J.E."/>
            <person name="Kallscheuer N."/>
            <person name="Luecker S."/>
            <person name="Lage O.M."/>
            <person name="Pohl T."/>
            <person name="Merkel B.J."/>
            <person name="Hornburger P."/>
            <person name="Mueller R.-W."/>
            <person name="Bruemmer F."/>
            <person name="Labrenz M."/>
            <person name="Spormann A.M."/>
            <person name="Op Den Camp H."/>
            <person name="Overmann J."/>
            <person name="Amann R."/>
            <person name="Jetten M.S.M."/>
            <person name="Mascher T."/>
            <person name="Medema M.H."/>
            <person name="Devos D.P."/>
            <person name="Kaster A.-K."/>
            <person name="Ovreas L."/>
            <person name="Rohde M."/>
            <person name="Galperin M.Y."/>
            <person name="Jogler C."/>
        </authorList>
    </citation>
    <scope>NUCLEOTIDE SEQUENCE [LARGE SCALE GENOMIC DNA]</scope>
    <source>
        <strain evidence="2 3">Pla123a</strain>
    </source>
</reference>
<sequence>MTINLDPADLRPIVEAVVSQALQDLLTAGGDGRLAYPEPEAAQLLGIRPHQLADARRRGEITATKLGGRIGYEKTELLAYLARQRQV</sequence>
<dbReference type="Pfam" id="PF12728">
    <property type="entry name" value="HTH_17"/>
    <property type="match status" value="1"/>
</dbReference>
<evidence type="ECO:0000259" key="1">
    <source>
        <dbReference type="Pfam" id="PF12728"/>
    </source>
</evidence>
<evidence type="ECO:0000313" key="2">
    <source>
        <dbReference type="EMBL" id="TWT75505.1"/>
    </source>
</evidence>
<evidence type="ECO:0000313" key="3">
    <source>
        <dbReference type="Proteomes" id="UP000318478"/>
    </source>
</evidence>
<keyword evidence="3" id="KW-1185">Reference proteome</keyword>